<feature type="region of interest" description="Disordered" evidence="1">
    <location>
        <begin position="49"/>
        <end position="74"/>
    </location>
</feature>
<sequence>MKFEMEIGWIGDEKITVDTHNFEKIEIIKEFIEFQEAHGWAVNYEAVEPLDFEDEEDSEEEETPPFALNSKEEL</sequence>
<feature type="compositionally biased region" description="Acidic residues" evidence="1">
    <location>
        <begin position="49"/>
        <end position="63"/>
    </location>
</feature>
<name>A0A6J5LQI9_9CAUD</name>
<gene>
    <name evidence="2" type="ORF">UFOVP308_17</name>
</gene>
<organism evidence="2">
    <name type="scientific">uncultured Caudovirales phage</name>
    <dbReference type="NCBI Taxonomy" id="2100421"/>
    <lineage>
        <taxon>Viruses</taxon>
        <taxon>Duplodnaviria</taxon>
        <taxon>Heunggongvirae</taxon>
        <taxon>Uroviricota</taxon>
        <taxon>Caudoviricetes</taxon>
        <taxon>Peduoviridae</taxon>
        <taxon>Maltschvirus</taxon>
        <taxon>Maltschvirus maltsch</taxon>
    </lineage>
</organism>
<protein>
    <submittedName>
        <fullName evidence="2">Uncharacterized protein</fullName>
    </submittedName>
</protein>
<evidence type="ECO:0000313" key="2">
    <source>
        <dbReference type="EMBL" id="CAB4136548.1"/>
    </source>
</evidence>
<reference evidence="2" key="1">
    <citation type="submission" date="2020-04" db="EMBL/GenBank/DDBJ databases">
        <authorList>
            <person name="Chiriac C."/>
            <person name="Salcher M."/>
            <person name="Ghai R."/>
            <person name="Kavagutti S V."/>
        </authorList>
    </citation>
    <scope>NUCLEOTIDE SEQUENCE</scope>
</reference>
<dbReference type="EMBL" id="LR796319">
    <property type="protein sequence ID" value="CAB4136548.1"/>
    <property type="molecule type" value="Genomic_DNA"/>
</dbReference>
<accession>A0A6J5LQI9</accession>
<evidence type="ECO:0000256" key="1">
    <source>
        <dbReference type="SAM" id="MobiDB-lite"/>
    </source>
</evidence>
<proteinExistence type="predicted"/>